<proteinExistence type="predicted"/>
<sequence length="152" mass="16493">MSPTDTAPLRDGTDDKPSRLPDLPDDDTKPDKHGNLPKPCLHCRRDPAIGDPVQTTNRSLDAVDDRVQIEPVCDGHDRDSAHWLVWRCLAYGNVAFLADALTRGVVSQSAAFDAIDAGPDDAYPFVPADAEHDPEATRADLLTTLEDNGLIP</sequence>
<reference evidence="3" key="1">
    <citation type="submission" date="2016-10" db="EMBL/GenBank/DDBJ databases">
        <authorList>
            <person name="Varghese N."/>
            <person name="Submissions S."/>
        </authorList>
    </citation>
    <scope>NUCLEOTIDE SEQUENCE [LARGE SCALE GENOMIC DNA]</scope>
    <source>
        <strain evidence="3">IBRC-M 10043</strain>
    </source>
</reference>
<keyword evidence="3" id="KW-1185">Reference proteome</keyword>
<evidence type="ECO:0000313" key="2">
    <source>
        <dbReference type="EMBL" id="SEP25305.1"/>
    </source>
</evidence>
<dbReference type="AlphaFoldDB" id="A0A1H8WCB7"/>
<dbReference type="RefSeq" id="WP_092664700.1">
    <property type="nucleotide sequence ID" value="NZ_FOCX01000055.1"/>
</dbReference>
<dbReference type="Proteomes" id="UP000198775">
    <property type="component" value="Unassembled WGS sequence"/>
</dbReference>
<dbReference type="EMBL" id="FOCX01000055">
    <property type="protein sequence ID" value="SEP25305.1"/>
    <property type="molecule type" value="Genomic_DNA"/>
</dbReference>
<protein>
    <submittedName>
        <fullName evidence="2">Uncharacterized protein</fullName>
    </submittedName>
</protein>
<organism evidence="2 3">
    <name type="scientific">Halorientalis persicus</name>
    <dbReference type="NCBI Taxonomy" id="1367881"/>
    <lineage>
        <taxon>Archaea</taxon>
        <taxon>Methanobacteriati</taxon>
        <taxon>Methanobacteriota</taxon>
        <taxon>Stenosarchaea group</taxon>
        <taxon>Halobacteria</taxon>
        <taxon>Halobacteriales</taxon>
        <taxon>Haloarculaceae</taxon>
        <taxon>Halorientalis</taxon>
    </lineage>
</organism>
<evidence type="ECO:0000313" key="3">
    <source>
        <dbReference type="Proteomes" id="UP000198775"/>
    </source>
</evidence>
<evidence type="ECO:0000256" key="1">
    <source>
        <dbReference type="SAM" id="MobiDB-lite"/>
    </source>
</evidence>
<gene>
    <name evidence="2" type="ORF">SAMN05216388_10553</name>
</gene>
<accession>A0A1H8WCB7</accession>
<feature type="region of interest" description="Disordered" evidence="1">
    <location>
        <begin position="1"/>
        <end position="55"/>
    </location>
</feature>
<name>A0A1H8WCB7_9EURY</name>